<proteinExistence type="predicted"/>
<sequence length="328" mass="36591">MPTGALLPMNDQDLSARSGGLLALGLLLMSLLPGAMPPAEAAIQGRLGTDNADCLRCHRMETLGYRDPRTGDFVDLHVDGRRFGHSAHGELQCIDCHEGDFGRYPHPQSALGQRLDCVGCHKELHKADKRAYTFKTIAEEFALSIHAVSDSPKVEGFDCHRCHDPHAFRNSEVGQPIAEIVRAGNQLCLSCHKKIRDPHNTAHLWLPKRDKHWQSVRCLDCHTPLTDPGQPVSHRILAAKDSNFDCVSCHSKEARLLGRLYQYRSETELERRGRLSQAVFNEAYVVGMSRSPLLDALGLGVIGLTLLGLIAHGWGRYRAYRRLREDRS</sequence>
<keyword evidence="2" id="KW-1133">Transmembrane helix</keyword>
<evidence type="ECO:0000313" key="5">
    <source>
        <dbReference type="Proteomes" id="UP000680679"/>
    </source>
</evidence>
<accession>A0ABN6GEQ0</accession>
<organism evidence="4 5">
    <name type="scientific">Allochromatium tepidum</name>
    <dbReference type="NCBI Taxonomy" id="553982"/>
    <lineage>
        <taxon>Bacteria</taxon>
        <taxon>Pseudomonadati</taxon>
        <taxon>Pseudomonadota</taxon>
        <taxon>Gammaproteobacteria</taxon>
        <taxon>Chromatiales</taxon>
        <taxon>Chromatiaceae</taxon>
        <taxon>Allochromatium</taxon>
    </lineage>
</organism>
<name>A0ABN6GEQ0_9GAMM</name>
<protein>
    <recommendedName>
        <fullName evidence="3">Doubled CXXCH motif domain-containing protein</fullName>
    </recommendedName>
</protein>
<reference evidence="4 5" key="1">
    <citation type="submission" date="2021-04" db="EMBL/GenBank/DDBJ databases">
        <title>Complete genome sequencing of Allochromatium tepidum strain NZ.</title>
        <authorList>
            <person name="Tsukatani Y."/>
            <person name="Mori H."/>
        </authorList>
    </citation>
    <scope>NUCLEOTIDE SEQUENCE [LARGE SCALE GENOMIC DNA]</scope>
    <source>
        <strain evidence="4 5">NZ</strain>
    </source>
</reference>
<keyword evidence="2" id="KW-0812">Transmembrane</keyword>
<feature type="transmembrane region" description="Helical" evidence="2">
    <location>
        <begin position="296"/>
        <end position="314"/>
    </location>
</feature>
<dbReference type="Gene3D" id="3.90.10.10">
    <property type="entry name" value="Cytochrome C3"/>
    <property type="match status" value="1"/>
</dbReference>
<dbReference type="InterPro" id="IPR036280">
    <property type="entry name" value="Multihaem_cyt_sf"/>
</dbReference>
<evidence type="ECO:0000313" key="4">
    <source>
        <dbReference type="EMBL" id="BCU06725.1"/>
    </source>
</evidence>
<evidence type="ECO:0000256" key="1">
    <source>
        <dbReference type="ARBA" id="ARBA00022729"/>
    </source>
</evidence>
<dbReference type="SUPFAM" id="SSF48695">
    <property type="entry name" value="Multiheme cytochromes"/>
    <property type="match status" value="1"/>
</dbReference>
<dbReference type="Pfam" id="PF09699">
    <property type="entry name" value="Paired_CXXCH_1"/>
    <property type="match status" value="1"/>
</dbReference>
<dbReference type="PANTHER" id="PTHR35038">
    <property type="entry name" value="DISSIMILATORY SULFITE REDUCTASE SIRA"/>
    <property type="match status" value="1"/>
</dbReference>
<evidence type="ECO:0000256" key="2">
    <source>
        <dbReference type="SAM" id="Phobius"/>
    </source>
</evidence>
<keyword evidence="2" id="KW-0472">Membrane</keyword>
<dbReference type="Gene3D" id="1.10.1130.10">
    <property type="entry name" value="Flavocytochrome C3, Chain A"/>
    <property type="match status" value="1"/>
</dbReference>
<keyword evidence="5" id="KW-1185">Reference proteome</keyword>
<gene>
    <name evidence="4" type="ORF">Atep_14020</name>
</gene>
<dbReference type="EMBL" id="AP024563">
    <property type="protein sequence ID" value="BCU06725.1"/>
    <property type="molecule type" value="Genomic_DNA"/>
</dbReference>
<dbReference type="PANTHER" id="PTHR35038:SF8">
    <property type="entry name" value="C-TYPE POLYHEME CYTOCHROME OMCC"/>
    <property type="match status" value="1"/>
</dbReference>
<dbReference type="Proteomes" id="UP000680679">
    <property type="component" value="Chromosome"/>
</dbReference>
<dbReference type="InterPro" id="IPR051829">
    <property type="entry name" value="Multiheme_Cytochr_ET"/>
</dbReference>
<keyword evidence="1" id="KW-0732">Signal</keyword>
<feature type="domain" description="Doubled CXXCH motif" evidence="3">
    <location>
        <begin position="155"/>
        <end position="195"/>
    </location>
</feature>
<evidence type="ECO:0000259" key="3">
    <source>
        <dbReference type="Pfam" id="PF09699"/>
    </source>
</evidence>
<dbReference type="InterPro" id="IPR010177">
    <property type="entry name" value="Paired_CXXCH_1"/>
</dbReference>